<dbReference type="Pfam" id="PF01844">
    <property type="entry name" value="HNH"/>
    <property type="match status" value="1"/>
</dbReference>
<dbReference type="GO" id="GO:0008270">
    <property type="term" value="F:zinc ion binding"/>
    <property type="evidence" value="ECO:0007669"/>
    <property type="project" value="InterPro"/>
</dbReference>
<evidence type="ECO:0000313" key="2">
    <source>
        <dbReference type="EMBL" id="HAV92324.1"/>
    </source>
</evidence>
<organism evidence="2 3">
    <name type="scientific">candidate division WOR-3 bacterium</name>
    <dbReference type="NCBI Taxonomy" id="2052148"/>
    <lineage>
        <taxon>Bacteria</taxon>
        <taxon>Bacteria division WOR-3</taxon>
    </lineage>
</organism>
<dbReference type="Gene3D" id="1.10.30.50">
    <property type="match status" value="1"/>
</dbReference>
<dbReference type="InterPro" id="IPR041368">
    <property type="entry name" value="DRP_C"/>
</dbReference>
<dbReference type="AlphaFoldDB" id="A0A350H9V8"/>
<evidence type="ECO:0000259" key="1">
    <source>
        <dbReference type="SMART" id="SM00507"/>
    </source>
</evidence>
<dbReference type="GO" id="GO:0003676">
    <property type="term" value="F:nucleic acid binding"/>
    <property type="evidence" value="ECO:0007669"/>
    <property type="project" value="InterPro"/>
</dbReference>
<dbReference type="Proteomes" id="UP000264062">
    <property type="component" value="Unassembled WGS sequence"/>
</dbReference>
<dbReference type="Gene3D" id="1.10.10.10">
    <property type="entry name" value="Winged helix-like DNA-binding domain superfamily/Winged helix DNA-binding domain"/>
    <property type="match status" value="1"/>
</dbReference>
<dbReference type="InterPro" id="IPR002711">
    <property type="entry name" value="HNH"/>
</dbReference>
<dbReference type="InterPro" id="IPR003615">
    <property type="entry name" value="HNH_nuc"/>
</dbReference>
<feature type="domain" description="HNH nuclease" evidence="1">
    <location>
        <begin position="124"/>
        <end position="180"/>
    </location>
</feature>
<dbReference type="CDD" id="cd00085">
    <property type="entry name" value="HNHc"/>
    <property type="match status" value="1"/>
</dbReference>
<dbReference type="EMBL" id="DMZY01000118">
    <property type="protein sequence ID" value="HAV92324.1"/>
    <property type="molecule type" value="Genomic_DNA"/>
</dbReference>
<sequence>MIHKIESANSTWKEFVYKNVVEFCNEKESRTFTLKDFTKNRLELFQKFRPDNQHVEAKIRQQLQFLRDEGKISFLDNSGHYTLRGIYLLEPEKEETKTIDLRMEKPEIREYLVETYVRKVKWAEQCRKIMGDCCIYHKCDNTFYREDGTKYIEIHHIIPLCDNGEDGLWNLSPLCAHHHKMSHFSDKKTKENMRKYLLSRVTEIVGAKQKYD</sequence>
<dbReference type="Pfam" id="PF17726">
    <property type="entry name" value="DpnI_C"/>
    <property type="match status" value="1"/>
</dbReference>
<comment type="caution">
    <text evidence="2">The sequence shown here is derived from an EMBL/GenBank/DDBJ whole genome shotgun (WGS) entry which is preliminary data.</text>
</comment>
<dbReference type="SMART" id="SM00507">
    <property type="entry name" value="HNHc"/>
    <property type="match status" value="1"/>
</dbReference>
<dbReference type="GO" id="GO:0004519">
    <property type="term" value="F:endonuclease activity"/>
    <property type="evidence" value="ECO:0007669"/>
    <property type="project" value="InterPro"/>
</dbReference>
<protein>
    <recommendedName>
        <fullName evidence="1">HNH nuclease domain-containing protein</fullName>
    </recommendedName>
</protein>
<reference evidence="2 3" key="1">
    <citation type="journal article" date="2018" name="Nat. Biotechnol.">
        <title>A standardized bacterial taxonomy based on genome phylogeny substantially revises the tree of life.</title>
        <authorList>
            <person name="Parks D.H."/>
            <person name="Chuvochina M."/>
            <person name="Waite D.W."/>
            <person name="Rinke C."/>
            <person name="Skarshewski A."/>
            <person name="Chaumeil P.A."/>
            <person name="Hugenholtz P."/>
        </authorList>
    </citation>
    <scope>NUCLEOTIDE SEQUENCE [LARGE SCALE GENOMIC DNA]</scope>
    <source>
        <strain evidence="2">UBA9956</strain>
    </source>
</reference>
<accession>A0A350H9V8</accession>
<dbReference type="InterPro" id="IPR036388">
    <property type="entry name" value="WH-like_DNA-bd_sf"/>
</dbReference>
<evidence type="ECO:0000313" key="3">
    <source>
        <dbReference type="Proteomes" id="UP000264062"/>
    </source>
</evidence>
<proteinExistence type="predicted"/>
<name>A0A350H9V8_UNCW3</name>
<gene>
    <name evidence="2" type="ORF">DCW38_04000</name>
</gene>